<evidence type="ECO:0000256" key="3">
    <source>
        <dbReference type="ARBA" id="ARBA00022603"/>
    </source>
</evidence>
<evidence type="ECO:0000256" key="1">
    <source>
        <dbReference type="ARBA" id="ARBA00003907"/>
    </source>
</evidence>
<dbReference type="Pfam" id="PF04072">
    <property type="entry name" value="LCM"/>
    <property type="match status" value="1"/>
</dbReference>
<dbReference type="EMBL" id="AP022563">
    <property type="protein sequence ID" value="BBX18963.1"/>
    <property type="molecule type" value="Genomic_DNA"/>
</dbReference>
<name>A0A7I7K4H0_9MYCO</name>
<dbReference type="GO" id="GO:0032259">
    <property type="term" value="P:methylation"/>
    <property type="evidence" value="ECO:0007669"/>
    <property type="project" value="UniProtKB-KW"/>
</dbReference>
<keyword evidence="8" id="KW-1185">Reference proteome</keyword>
<dbReference type="SUPFAM" id="SSF53335">
    <property type="entry name" value="S-adenosyl-L-methionine-dependent methyltransferases"/>
    <property type="match status" value="1"/>
</dbReference>
<reference evidence="7 8" key="1">
    <citation type="journal article" date="2019" name="Emerg. Microbes Infect.">
        <title>Comprehensive subspecies identification of 175 nontuberculous mycobacteria species based on 7547 genomic profiles.</title>
        <authorList>
            <person name="Matsumoto Y."/>
            <person name="Kinjo T."/>
            <person name="Motooka D."/>
            <person name="Nabeya D."/>
            <person name="Jung N."/>
            <person name="Uechi K."/>
            <person name="Horii T."/>
            <person name="Iida T."/>
            <person name="Fujita J."/>
            <person name="Nakamura S."/>
        </authorList>
    </citation>
    <scope>NUCLEOTIDE SEQUENCE [LARGE SCALE GENOMIC DNA]</scope>
    <source>
        <strain evidence="7 8">JCM 6396</strain>
    </source>
</reference>
<comment type="function">
    <text evidence="1 6">Exhibits S-adenosyl-L-methionine-dependent methyltransferase activity.</text>
</comment>
<evidence type="ECO:0000313" key="7">
    <source>
        <dbReference type="EMBL" id="BBX18963.1"/>
    </source>
</evidence>
<sequence>MTLPHAENWGADEGVGRTALGVAMARAQESSSQCPLFTDPFSHLFVDAAAAMTPRLSEQQQCSATSYAATRTKWFDDYFLSASAAGLAQVVMIAAELDTRAWRLPWLPDTVVYEVDRPKLLQFKVETLKVSGAQPNTAYVPVPADLHDDWPQALRDAGFDPCEPTAWSVEGLLPCISTAAQHRLFERIGLYSARGSRIAVEAGLPPDGADVAAWLCAQRWEVTSIDAAELFSRYHRAAAPGGDESLGRNIFVEGRLL</sequence>
<dbReference type="PANTHER" id="PTHR43619">
    <property type="entry name" value="S-ADENOSYL-L-METHIONINE-DEPENDENT METHYLTRANSFERASE YKTD-RELATED"/>
    <property type="match status" value="1"/>
</dbReference>
<gene>
    <name evidence="7" type="ORF">MDUV_38230</name>
</gene>
<dbReference type="InterPro" id="IPR029063">
    <property type="entry name" value="SAM-dependent_MTases_sf"/>
</dbReference>
<accession>A0A7I7K4H0</accession>
<dbReference type="OrthoDB" id="9806164at2"/>
<evidence type="ECO:0000256" key="4">
    <source>
        <dbReference type="ARBA" id="ARBA00022679"/>
    </source>
</evidence>
<keyword evidence="3 6" id="KW-0489">Methyltransferase</keyword>
<dbReference type="RefSeq" id="WP_098000982.1">
    <property type="nucleotide sequence ID" value="NZ_AP022563.1"/>
</dbReference>
<dbReference type="GO" id="GO:0008168">
    <property type="term" value="F:methyltransferase activity"/>
    <property type="evidence" value="ECO:0007669"/>
    <property type="project" value="UniProtKB-UniRule"/>
</dbReference>
<dbReference type="Gene3D" id="3.40.50.150">
    <property type="entry name" value="Vaccinia Virus protein VP39"/>
    <property type="match status" value="1"/>
</dbReference>
<dbReference type="Proteomes" id="UP000467006">
    <property type="component" value="Chromosome"/>
</dbReference>
<dbReference type="NCBIfam" id="TIGR00027">
    <property type="entry name" value="mthyl_TIGR00027"/>
    <property type="match status" value="1"/>
</dbReference>
<dbReference type="PANTHER" id="PTHR43619:SF2">
    <property type="entry name" value="S-ADENOSYL-L-METHIONINE-DEPENDENT METHYLTRANSFERASES SUPERFAMILY PROTEIN"/>
    <property type="match status" value="1"/>
</dbReference>
<dbReference type="AlphaFoldDB" id="A0A7I7K4H0"/>
<proteinExistence type="inferred from homology"/>
<dbReference type="InterPro" id="IPR007213">
    <property type="entry name" value="Ppm1/Ppm2/Tcmp"/>
</dbReference>
<dbReference type="InterPro" id="IPR011610">
    <property type="entry name" value="SAM_mthyl_Trfase_ML2640-like"/>
</dbReference>
<evidence type="ECO:0000256" key="6">
    <source>
        <dbReference type="RuleBase" id="RU362030"/>
    </source>
</evidence>
<evidence type="ECO:0000256" key="5">
    <source>
        <dbReference type="ARBA" id="ARBA00022691"/>
    </source>
</evidence>
<protein>
    <recommendedName>
        <fullName evidence="6">S-adenosyl-L-methionine-dependent methyltransferase</fullName>
        <ecNumber evidence="6">2.1.1.-</ecNumber>
    </recommendedName>
</protein>
<evidence type="ECO:0000256" key="2">
    <source>
        <dbReference type="ARBA" id="ARBA00008138"/>
    </source>
</evidence>
<keyword evidence="5 6" id="KW-0949">S-adenosyl-L-methionine</keyword>
<evidence type="ECO:0000313" key="8">
    <source>
        <dbReference type="Proteomes" id="UP000467006"/>
    </source>
</evidence>
<keyword evidence="4 7" id="KW-0808">Transferase</keyword>
<dbReference type="KEGG" id="mdu:MDUV_38230"/>
<organism evidence="7 8">
    <name type="scientific">Mycolicibacterium duvalii</name>
    <dbReference type="NCBI Taxonomy" id="39688"/>
    <lineage>
        <taxon>Bacteria</taxon>
        <taxon>Bacillati</taxon>
        <taxon>Actinomycetota</taxon>
        <taxon>Actinomycetes</taxon>
        <taxon>Mycobacteriales</taxon>
        <taxon>Mycobacteriaceae</taxon>
        <taxon>Mycolicibacterium</taxon>
    </lineage>
</organism>
<comment type="similarity">
    <text evidence="2 6">Belongs to the UPF0677 family.</text>
</comment>
<dbReference type="EC" id="2.1.1.-" evidence="6"/>